<dbReference type="Pfam" id="PF15902">
    <property type="entry name" value="Sortilin-Vps10"/>
    <property type="match status" value="1"/>
</dbReference>
<name>X1QUC8_9ZZZZ</name>
<gene>
    <name evidence="3" type="ORF">S06H3_62133</name>
</gene>
<proteinExistence type="predicted"/>
<dbReference type="EMBL" id="BARV01040886">
    <property type="protein sequence ID" value="GAI46884.1"/>
    <property type="molecule type" value="Genomic_DNA"/>
</dbReference>
<dbReference type="InterPro" id="IPR015943">
    <property type="entry name" value="WD40/YVTN_repeat-like_dom_sf"/>
</dbReference>
<feature type="domain" description="Sortilin N-terminal" evidence="2">
    <location>
        <begin position="10"/>
        <end position="95"/>
    </location>
</feature>
<evidence type="ECO:0000313" key="3">
    <source>
        <dbReference type="EMBL" id="GAI46884.1"/>
    </source>
</evidence>
<organism evidence="3">
    <name type="scientific">marine sediment metagenome</name>
    <dbReference type="NCBI Taxonomy" id="412755"/>
    <lineage>
        <taxon>unclassified sequences</taxon>
        <taxon>metagenomes</taxon>
        <taxon>ecological metagenomes</taxon>
    </lineage>
</organism>
<keyword evidence="1" id="KW-0677">Repeat</keyword>
<sequence>AIVSNPHSSASMVIHPNNPDIVITYDNTIYKTIDGGDTWQQFETGFSDLYFFSHETFFFDRTNTDILFNLAKDNDGNFYLVYSTDAGSTWSDTQSFLIDNLPNYEPGSTMLLPNLSDNNKLYVYIANLGFYEITIPENVGIKYIIEYENFIKIYPNPS</sequence>
<accession>X1QUC8</accession>
<dbReference type="InterPro" id="IPR031778">
    <property type="entry name" value="Sortilin_N"/>
</dbReference>
<dbReference type="AlphaFoldDB" id="X1QUC8"/>
<evidence type="ECO:0000256" key="1">
    <source>
        <dbReference type="ARBA" id="ARBA00022737"/>
    </source>
</evidence>
<reference evidence="3" key="1">
    <citation type="journal article" date="2014" name="Front. Microbiol.">
        <title>High frequency of phylogenetically diverse reductive dehalogenase-homologous genes in deep subseafloor sedimentary metagenomes.</title>
        <authorList>
            <person name="Kawai M."/>
            <person name="Futagami T."/>
            <person name="Toyoda A."/>
            <person name="Takaki Y."/>
            <person name="Nishi S."/>
            <person name="Hori S."/>
            <person name="Arai W."/>
            <person name="Tsubouchi T."/>
            <person name="Morono Y."/>
            <person name="Uchiyama I."/>
            <person name="Ito T."/>
            <person name="Fujiyama A."/>
            <person name="Inagaki F."/>
            <person name="Takami H."/>
        </authorList>
    </citation>
    <scope>NUCLEOTIDE SEQUENCE</scope>
    <source>
        <strain evidence="3">Expedition CK06-06</strain>
    </source>
</reference>
<protein>
    <recommendedName>
        <fullName evidence="2">Sortilin N-terminal domain-containing protein</fullName>
    </recommendedName>
</protein>
<feature type="non-terminal residue" evidence="3">
    <location>
        <position position="1"/>
    </location>
</feature>
<dbReference type="Gene3D" id="2.130.10.10">
    <property type="entry name" value="YVTN repeat-like/Quinoprotein amine dehydrogenase"/>
    <property type="match status" value="1"/>
</dbReference>
<feature type="non-terminal residue" evidence="3">
    <location>
        <position position="158"/>
    </location>
</feature>
<comment type="caution">
    <text evidence="3">The sequence shown here is derived from an EMBL/GenBank/DDBJ whole genome shotgun (WGS) entry which is preliminary data.</text>
</comment>
<dbReference type="SUPFAM" id="SSF110296">
    <property type="entry name" value="Oligoxyloglucan reducing end-specific cellobiohydrolase"/>
    <property type="match status" value="1"/>
</dbReference>
<evidence type="ECO:0000259" key="2">
    <source>
        <dbReference type="Pfam" id="PF15902"/>
    </source>
</evidence>